<dbReference type="OrthoDB" id="9806181at2"/>
<dbReference type="Gene3D" id="3.40.220.10">
    <property type="entry name" value="Leucine Aminopeptidase, subunit E, domain 1"/>
    <property type="match status" value="1"/>
</dbReference>
<comment type="caution">
    <text evidence="1">The sequence shown here is derived from an EMBL/GenBank/DDBJ whole genome shotgun (WGS) entry which is preliminary data.</text>
</comment>
<accession>A0A2P6MII7</accession>
<keyword evidence="2" id="KW-1185">Reference proteome</keyword>
<gene>
    <name evidence="1" type="ORF">C6I21_07275</name>
</gene>
<proteinExistence type="predicted"/>
<dbReference type="InterPro" id="IPR043472">
    <property type="entry name" value="Macro_dom-like"/>
</dbReference>
<dbReference type="EMBL" id="PVNS01000005">
    <property type="protein sequence ID" value="PRO66090.1"/>
    <property type="molecule type" value="Genomic_DNA"/>
</dbReference>
<name>A0A2P6MII7_ALKUR</name>
<reference evidence="1 2" key="1">
    <citation type="submission" date="2018-03" db="EMBL/GenBank/DDBJ databases">
        <title>Bacillus urumqiensis sp. nov., a moderately haloalkaliphilic bacterium isolated from a salt lake.</title>
        <authorList>
            <person name="Zhao B."/>
            <person name="Liao Z."/>
        </authorList>
    </citation>
    <scope>NUCLEOTIDE SEQUENCE [LARGE SCALE GENOMIC DNA]</scope>
    <source>
        <strain evidence="1 2">BZ-SZ-XJ18</strain>
    </source>
</reference>
<evidence type="ECO:0000313" key="2">
    <source>
        <dbReference type="Proteomes" id="UP000243650"/>
    </source>
</evidence>
<evidence type="ECO:0000313" key="1">
    <source>
        <dbReference type="EMBL" id="PRO66090.1"/>
    </source>
</evidence>
<sequence length="231" mass="25960">MSVPVQVKPEKKWAMEYALMNSRSFYLPVCEPRPMLAARWMTPVVTRDMPLEAVRRQIMSEQETVLFVHPLSFSEEMSDGERALLPAVPLAQLKSRYPGVDEVNRPVRDGRYTPHALYFPDVPVTRSAYESFPVSLMMAAPVLPAPGAEKERLEELKHRLEKTLALAANLGHHHVVLDAFGLEENGFSEVEAAAAMSDVLSQKTIRSWFSTVTIAPGHRGENAQRAFEDVF</sequence>
<organism evidence="1 2">
    <name type="scientific">Alkalicoccus urumqiensis</name>
    <name type="common">Bacillus urumqiensis</name>
    <dbReference type="NCBI Taxonomy" id="1548213"/>
    <lineage>
        <taxon>Bacteria</taxon>
        <taxon>Bacillati</taxon>
        <taxon>Bacillota</taxon>
        <taxon>Bacilli</taxon>
        <taxon>Bacillales</taxon>
        <taxon>Bacillaceae</taxon>
        <taxon>Alkalicoccus</taxon>
    </lineage>
</organism>
<dbReference type="AlphaFoldDB" id="A0A2P6MII7"/>
<protein>
    <submittedName>
        <fullName evidence="1">Uncharacterized protein</fullName>
    </submittedName>
</protein>
<dbReference type="Proteomes" id="UP000243650">
    <property type="component" value="Unassembled WGS sequence"/>
</dbReference>
<dbReference type="RefSeq" id="WP_105958773.1">
    <property type="nucleotide sequence ID" value="NZ_PVNS01000005.1"/>
</dbReference>